<dbReference type="SUPFAM" id="SSF56112">
    <property type="entry name" value="Protein kinase-like (PK-like)"/>
    <property type="match status" value="1"/>
</dbReference>
<keyword evidence="4" id="KW-0418">Kinase</keyword>
<dbReference type="Gene3D" id="1.10.510.10">
    <property type="entry name" value="Transferase(Phosphotransferase) domain 1"/>
    <property type="match status" value="1"/>
</dbReference>
<evidence type="ECO:0000313" key="5">
    <source>
        <dbReference type="Proteomes" id="UP000250321"/>
    </source>
</evidence>
<keyword evidence="2" id="KW-0472">Membrane</keyword>
<keyword evidence="4" id="KW-0808">Transferase</keyword>
<accession>A0A314YTI1</accession>
<dbReference type="InterPro" id="IPR011009">
    <property type="entry name" value="Kinase-like_dom_sf"/>
</dbReference>
<dbReference type="GO" id="GO:0005524">
    <property type="term" value="F:ATP binding"/>
    <property type="evidence" value="ECO:0007669"/>
    <property type="project" value="InterPro"/>
</dbReference>
<keyword evidence="2" id="KW-1003">Cell membrane</keyword>
<dbReference type="InterPro" id="IPR000719">
    <property type="entry name" value="Prot_kinase_dom"/>
</dbReference>
<keyword evidence="5" id="KW-1185">Reference proteome</keyword>
<dbReference type="InterPro" id="IPR050823">
    <property type="entry name" value="Plant_Ser_Thr_Prot_Kinase"/>
</dbReference>
<evidence type="ECO:0000256" key="1">
    <source>
        <dbReference type="ARBA" id="ARBA00004236"/>
    </source>
</evidence>
<evidence type="ECO:0000256" key="2">
    <source>
        <dbReference type="ARBA" id="ARBA00022475"/>
    </source>
</evidence>
<dbReference type="PROSITE" id="PS50011">
    <property type="entry name" value="PROTEIN_KINASE_DOM"/>
    <property type="match status" value="1"/>
</dbReference>
<comment type="caution">
    <text evidence="4">The sequence shown here is derived from an EMBL/GenBank/DDBJ whole genome shotgun (WGS) entry which is preliminary data.</text>
</comment>
<feature type="domain" description="Protein kinase" evidence="3">
    <location>
        <begin position="1"/>
        <end position="179"/>
    </location>
</feature>
<organism evidence="4 5">
    <name type="scientific">Prunus yedoensis var. nudiflora</name>
    <dbReference type="NCBI Taxonomy" id="2094558"/>
    <lineage>
        <taxon>Eukaryota</taxon>
        <taxon>Viridiplantae</taxon>
        <taxon>Streptophyta</taxon>
        <taxon>Embryophyta</taxon>
        <taxon>Tracheophyta</taxon>
        <taxon>Spermatophyta</taxon>
        <taxon>Magnoliopsida</taxon>
        <taxon>eudicotyledons</taxon>
        <taxon>Gunneridae</taxon>
        <taxon>Pentapetalae</taxon>
        <taxon>rosids</taxon>
        <taxon>fabids</taxon>
        <taxon>Rosales</taxon>
        <taxon>Rosaceae</taxon>
        <taxon>Amygdaloideae</taxon>
        <taxon>Amygdaleae</taxon>
        <taxon>Prunus</taxon>
    </lineage>
</organism>
<dbReference type="InterPro" id="IPR001245">
    <property type="entry name" value="Ser-Thr/Tyr_kinase_cat_dom"/>
</dbReference>
<gene>
    <name evidence="4" type="ORF">Pyn_41285</name>
</gene>
<dbReference type="AlphaFoldDB" id="A0A314YTI1"/>
<sequence>MDERKCIRRMLCHPNLLHPLGYVMDENSRLVVHPSFERKTSRNILITNRGSLLWDNCITIFVEAARGLAVLHGESPPVGFILCFKDTNIHLDENSKVKLLGFGLTDPRYHLTQILFYDQYFAPEYSAYYCPESRICLLPSILLNEADQWALEGDVYGLGVTLLELVTYCMINAPVDIFK</sequence>
<dbReference type="EMBL" id="PJQY01000576">
    <property type="protein sequence ID" value="PQQ09790.1"/>
    <property type="molecule type" value="Genomic_DNA"/>
</dbReference>
<protein>
    <submittedName>
        <fullName evidence="4">Protein kinase catalytic domain-containing protein</fullName>
    </submittedName>
</protein>
<reference evidence="4 5" key="1">
    <citation type="submission" date="2018-02" db="EMBL/GenBank/DDBJ databases">
        <title>Draft genome of wild Prunus yedoensis var. nudiflora.</title>
        <authorList>
            <person name="Baek S."/>
            <person name="Kim J.-H."/>
            <person name="Choi K."/>
            <person name="Kim G.-B."/>
            <person name="Cho A."/>
            <person name="Jang H."/>
            <person name="Shin C.-H."/>
            <person name="Yu H.-J."/>
            <person name="Mun J.-H."/>
        </authorList>
    </citation>
    <scope>NUCLEOTIDE SEQUENCE [LARGE SCALE GENOMIC DNA]</scope>
    <source>
        <strain evidence="5">cv. Jeju island</strain>
        <tissue evidence="4">Leaf</tissue>
    </source>
</reference>
<dbReference type="PANTHER" id="PTHR45621">
    <property type="entry name" value="OS01G0588500 PROTEIN-RELATED"/>
    <property type="match status" value="1"/>
</dbReference>
<evidence type="ECO:0000313" key="4">
    <source>
        <dbReference type="EMBL" id="PQQ09790.1"/>
    </source>
</evidence>
<evidence type="ECO:0000259" key="3">
    <source>
        <dbReference type="PROSITE" id="PS50011"/>
    </source>
</evidence>
<proteinExistence type="predicted"/>
<comment type="subcellular location">
    <subcellularLocation>
        <location evidence="1">Cell membrane</location>
    </subcellularLocation>
</comment>
<dbReference type="GO" id="GO:0004672">
    <property type="term" value="F:protein kinase activity"/>
    <property type="evidence" value="ECO:0007669"/>
    <property type="project" value="InterPro"/>
</dbReference>
<dbReference type="Proteomes" id="UP000250321">
    <property type="component" value="Unassembled WGS sequence"/>
</dbReference>
<name>A0A314YTI1_PRUYE</name>
<dbReference type="Pfam" id="PF07714">
    <property type="entry name" value="PK_Tyr_Ser-Thr"/>
    <property type="match status" value="1"/>
</dbReference>